<reference evidence="2 3" key="1">
    <citation type="submission" date="2020-11" db="EMBL/GenBank/DDBJ databases">
        <title>Corynebacterium sp. MC1420.</title>
        <authorList>
            <person name="Zhou J."/>
        </authorList>
    </citation>
    <scope>NUCLEOTIDE SEQUENCE [LARGE SCALE GENOMIC DNA]</scope>
    <source>
        <strain evidence="2 3">MC1420</strain>
    </source>
</reference>
<evidence type="ECO:0000313" key="3">
    <source>
        <dbReference type="Proteomes" id="UP000594586"/>
    </source>
</evidence>
<evidence type="ECO:0008006" key="4">
    <source>
        <dbReference type="Google" id="ProtNLM"/>
    </source>
</evidence>
<sequence>MKISRTTLSVAASALIGLGTVCGVGAGAAAAQETTTEPTGGLAEKLQTFTNPSELHIEFREDGTWNNTFTNKTGEQVACRVYIEEESLAKRILDWVIDNPEAAAQNGGQSFGPELDAEIRKAYDDYRGVSVVHLADDPEDETPKNIYISPDNLPTVTDIEYRGIAFCKVGGLFGEGPSFIELSPGVSPLVGSVAGSSGSSGSSGGNGSAGEVLHVGLSALWRLFVIAQGR</sequence>
<feature type="chain" id="PRO_5039674714" description="Secreted protein" evidence="1">
    <location>
        <begin position="27"/>
        <end position="230"/>
    </location>
</feature>
<dbReference type="Proteomes" id="UP000594586">
    <property type="component" value="Chromosome"/>
</dbReference>
<organism evidence="2 3">
    <name type="scientific">Corynebacterium qintianiae</name>
    <dbReference type="NCBI Taxonomy" id="2709392"/>
    <lineage>
        <taxon>Bacteria</taxon>
        <taxon>Bacillati</taxon>
        <taxon>Actinomycetota</taxon>
        <taxon>Actinomycetes</taxon>
        <taxon>Mycobacteriales</taxon>
        <taxon>Corynebacteriaceae</taxon>
        <taxon>Corynebacterium</taxon>
    </lineage>
</organism>
<gene>
    <name evidence="2" type="ORF">G7Y29_02585</name>
</gene>
<dbReference type="RefSeq" id="WP_165004969.1">
    <property type="nucleotide sequence ID" value="NZ_CP064955.1"/>
</dbReference>
<keyword evidence="1" id="KW-0732">Signal</keyword>
<dbReference type="EMBL" id="CP064955">
    <property type="protein sequence ID" value="QPK83708.1"/>
    <property type="molecule type" value="Genomic_DNA"/>
</dbReference>
<protein>
    <recommendedName>
        <fullName evidence="4">Secreted protein</fullName>
    </recommendedName>
</protein>
<evidence type="ECO:0000313" key="2">
    <source>
        <dbReference type="EMBL" id="QPK83708.1"/>
    </source>
</evidence>
<evidence type="ECO:0000256" key="1">
    <source>
        <dbReference type="SAM" id="SignalP"/>
    </source>
</evidence>
<proteinExistence type="predicted"/>
<name>A0A7T0KMY5_9CORY</name>
<feature type="signal peptide" evidence="1">
    <location>
        <begin position="1"/>
        <end position="26"/>
    </location>
</feature>
<dbReference type="KEGG" id="cqn:G7Y29_02585"/>
<keyword evidence="3" id="KW-1185">Reference proteome</keyword>
<accession>A0A7T0KMY5</accession>
<dbReference type="AlphaFoldDB" id="A0A7T0KMY5"/>